<keyword evidence="2" id="KW-1185">Reference proteome</keyword>
<dbReference type="EMBL" id="JAHKNI010000021">
    <property type="protein sequence ID" value="MBU3067421.1"/>
    <property type="molecule type" value="Genomic_DNA"/>
</dbReference>
<dbReference type="Pfam" id="PF20226">
    <property type="entry name" value="DUF6585"/>
    <property type="match status" value="1"/>
</dbReference>
<name>A0ABS6BD63_9NOCA</name>
<evidence type="ECO:0000313" key="1">
    <source>
        <dbReference type="EMBL" id="MBU3067421.1"/>
    </source>
</evidence>
<dbReference type="InterPro" id="IPR046492">
    <property type="entry name" value="DUF6585"/>
</dbReference>
<reference evidence="1 2" key="1">
    <citation type="submission" date="2021-06" db="EMBL/GenBank/DDBJ databases">
        <title>Actinomycetes sequencing.</title>
        <authorList>
            <person name="Shan Q."/>
        </authorList>
    </citation>
    <scope>NUCLEOTIDE SEQUENCE [LARGE SCALE GENOMIC DNA]</scope>
    <source>
        <strain evidence="1 2">NEAU-G5</strain>
    </source>
</reference>
<sequence>MSSAGQDDQGALEAAGAAAEREGLGRYRGTYRAAGVDARRPIVEGAVTGVGVVAAVPGFVFGAAEVGIIGTTVAVVCGARCLADLGWLGFAGARNRGTRLDLYERGCVAGYRGQLRAVRYDSTTLRRKVVHAVKNPAAHQISYQYTISDIDDVPIVLRQGIERPEEWTLAIEQGILDAQLPRAEAALAAGERVEFDSLWLSATEIGSGSESVPWARVSELSVVGGWLSVKVRDCSQPLESLPISLVPNYVVFRTLAERLQATAAR</sequence>
<accession>A0ABS6BD63</accession>
<gene>
    <name evidence="1" type="ORF">KO481_38600</name>
</gene>
<protein>
    <recommendedName>
        <fullName evidence="3">DUF3137 domain-containing protein</fullName>
    </recommendedName>
</protein>
<organism evidence="1 2">
    <name type="scientific">Nocardia albiluteola</name>
    <dbReference type="NCBI Taxonomy" id="2842303"/>
    <lineage>
        <taxon>Bacteria</taxon>
        <taxon>Bacillati</taxon>
        <taxon>Actinomycetota</taxon>
        <taxon>Actinomycetes</taxon>
        <taxon>Mycobacteriales</taxon>
        <taxon>Nocardiaceae</taxon>
        <taxon>Nocardia</taxon>
    </lineage>
</organism>
<comment type="caution">
    <text evidence="1">The sequence shown here is derived from an EMBL/GenBank/DDBJ whole genome shotgun (WGS) entry which is preliminary data.</text>
</comment>
<proteinExistence type="predicted"/>
<dbReference type="RefSeq" id="WP_215923499.1">
    <property type="nucleotide sequence ID" value="NZ_JAHKNI010000021.1"/>
</dbReference>
<evidence type="ECO:0008006" key="3">
    <source>
        <dbReference type="Google" id="ProtNLM"/>
    </source>
</evidence>
<dbReference type="Proteomes" id="UP000733379">
    <property type="component" value="Unassembled WGS sequence"/>
</dbReference>
<evidence type="ECO:0000313" key="2">
    <source>
        <dbReference type="Proteomes" id="UP000733379"/>
    </source>
</evidence>